<feature type="compositionally biased region" description="Basic and acidic residues" evidence="1">
    <location>
        <begin position="53"/>
        <end position="71"/>
    </location>
</feature>
<protein>
    <submittedName>
        <fullName evidence="2">Uncharacterized protein</fullName>
    </submittedName>
</protein>
<proteinExistence type="predicted"/>
<gene>
    <name evidence="2" type="ORF">FGG08_004294</name>
</gene>
<sequence>MDQPEVETPEESKSFKRENVDGRRERERELEVNSIQALLFKLAQDARVAGRRGRYDRGRDNQCPDDDRGSNNDDDDDKLRVHLGQRECIAITTGFSTLLSSPMEAWWDIPLRDAVDGESVSANGKILNPTGCFVIEFLSYPPRAQRSGNLSVNRHHASPRRSIDDKTKSPIPAGAGRGRAPMANLQQSSSTR</sequence>
<name>A0A9P8L2N2_9PEZI</name>
<feature type="compositionally biased region" description="Basic and acidic residues" evidence="1">
    <location>
        <begin position="10"/>
        <end position="27"/>
    </location>
</feature>
<feature type="region of interest" description="Disordered" evidence="1">
    <location>
        <begin position="1"/>
        <end position="27"/>
    </location>
</feature>
<evidence type="ECO:0000313" key="2">
    <source>
        <dbReference type="EMBL" id="KAH0541238.1"/>
    </source>
</evidence>
<comment type="caution">
    <text evidence="2">The sequence shown here is derived from an EMBL/GenBank/DDBJ whole genome shotgun (WGS) entry which is preliminary data.</text>
</comment>
<dbReference type="Proteomes" id="UP000698800">
    <property type="component" value="Unassembled WGS sequence"/>
</dbReference>
<evidence type="ECO:0000313" key="3">
    <source>
        <dbReference type="Proteomes" id="UP000698800"/>
    </source>
</evidence>
<feature type="region of interest" description="Disordered" evidence="1">
    <location>
        <begin position="50"/>
        <end position="78"/>
    </location>
</feature>
<feature type="region of interest" description="Disordered" evidence="1">
    <location>
        <begin position="145"/>
        <end position="192"/>
    </location>
</feature>
<feature type="compositionally biased region" description="Low complexity" evidence="1">
    <location>
        <begin position="172"/>
        <end position="181"/>
    </location>
</feature>
<dbReference type="AlphaFoldDB" id="A0A9P8L2N2"/>
<accession>A0A9P8L2N2</accession>
<organism evidence="2 3">
    <name type="scientific">Glutinoglossum americanum</name>
    <dbReference type="NCBI Taxonomy" id="1670608"/>
    <lineage>
        <taxon>Eukaryota</taxon>
        <taxon>Fungi</taxon>
        <taxon>Dikarya</taxon>
        <taxon>Ascomycota</taxon>
        <taxon>Pezizomycotina</taxon>
        <taxon>Geoglossomycetes</taxon>
        <taxon>Geoglossales</taxon>
        <taxon>Geoglossaceae</taxon>
        <taxon>Glutinoglossum</taxon>
    </lineage>
</organism>
<reference evidence="2" key="1">
    <citation type="submission" date="2021-03" db="EMBL/GenBank/DDBJ databases">
        <title>Comparative genomics and phylogenomic investigation of the class Geoglossomycetes provide insights into ecological specialization and systematics.</title>
        <authorList>
            <person name="Melie T."/>
            <person name="Pirro S."/>
            <person name="Miller A.N."/>
            <person name="Quandt A."/>
        </authorList>
    </citation>
    <scope>NUCLEOTIDE SEQUENCE</scope>
    <source>
        <strain evidence="2">GBOQ0MN5Z8</strain>
    </source>
</reference>
<dbReference type="EMBL" id="JAGHQL010000084">
    <property type="protein sequence ID" value="KAH0541238.1"/>
    <property type="molecule type" value="Genomic_DNA"/>
</dbReference>
<keyword evidence="3" id="KW-1185">Reference proteome</keyword>
<evidence type="ECO:0000256" key="1">
    <source>
        <dbReference type="SAM" id="MobiDB-lite"/>
    </source>
</evidence>